<gene>
    <name evidence="4" type="ORF">NCGR_LOCUS40982</name>
</gene>
<evidence type="ECO:0000313" key="4">
    <source>
        <dbReference type="EMBL" id="CAD6257497.1"/>
    </source>
</evidence>
<dbReference type="Proteomes" id="UP000604825">
    <property type="component" value="Unassembled WGS sequence"/>
</dbReference>
<dbReference type="InterPro" id="IPR058922">
    <property type="entry name" value="WHD_DRP"/>
</dbReference>
<evidence type="ECO:0000256" key="2">
    <source>
        <dbReference type="SAM" id="MobiDB-lite"/>
    </source>
</evidence>
<dbReference type="Gene3D" id="1.10.10.10">
    <property type="entry name" value="Winged helix-like DNA-binding domain superfamily/Winged helix DNA-binding domain"/>
    <property type="match status" value="1"/>
</dbReference>
<dbReference type="Pfam" id="PF23559">
    <property type="entry name" value="WHD_DRP"/>
    <property type="match status" value="1"/>
</dbReference>
<dbReference type="PANTHER" id="PTHR23155">
    <property type="entry name" value="DISEASE RESISTANCE PROTEIN RP"/>
    <property type="match status" value="1"/>
</dbReference>
<organism evidence="4 5">
    <name type="scientific">Miscanthus lutarioriparius</name>
    <dbReference type="NCBI Taxonomy" id="422564"/>
    <lineage>
        <taxon>Eukaryota</taxon>
        <taxon>Viridiplantae</taxon>
        <taxon>Streptophyta</taxon>
        <taxon>Embryophyta</taxon>
        <taxon>Tracheophyta</taxon>
        <taxon>Spermatophyta</taxon>
        <taxon>Magnoliopsida</taxon>
        <taxon>Liliopsida</taxon>
        <taxon>Poales</taxon>
        <taxon>Poaceae</taxon>
        <taxon>PACMAD clade</taxon>
        <taxon>Panicoideae</taxon>
        <taxon>Andropogonodae</taxon>
        <taxon>Andropogoneae</taxon>
        <taxon>Saccharinae</taxon>
        <taxon>Miscanthus</taxon>
    </lineage>
</organism>
<dbReference type="GO" id="GO:0098542">
    <property type="term" value="P:defense response to other organism"/>
    <property type="evidence" value="ECO:0007669"/>
    <property type="project" value="TreeGrafter"/>
</dbReference>
<reference evidence="4" key="1">
    <citation type="submission" date="2020-10" db="EMBL/GenBank/DDBJ databases">
        <authorList>
            <person name="Han B."/>
            <person name="Lu T."/>
            <person name="Zhao Q."/>
            <person name="Huang X."/>
            <person name="Zhao Y."/>
        </authorList>
    </citation>
    <scope>NUCLEOTIDE SEQUENCE</scope>
</reference>
<dbReference type="Gene3D" id="3.80.10.10">
    <property type="entry name" value="Ribonuclease Inhibitor"/>
    <property type="match status" value="1"/>
</dbReference>
<keyword evidence="5" id="KW-1185">Reference proteome</keyword>
<dbReference type="InterPro" id="IPR036388">
    <property type="entry name" value="WH-like_DNA-bd_sf"/>
</dbReference>
<dbReference type="SUPFAM" id="SSF52058">
    <property type="entry name" value="L domain-like"/>
    <property type="match status" value="1"/>
</dbReference>
<dbReference type="EMBL" id="CAJGYO010000010">
    <property type="protein sequence ID" value="CAD6257497.1"/>
    <property type="molecule type" value="Genomic_DNA"/>
</dbReference>
<proteinExistence type="predicted"/>
<comment type="caution">
    <text evidence="4">The sequence shown here is derived from an EMBL/GenBank/DDBJ whole genome shotgun (WGS) entry which is preliminary data.</text>
</comment>
<dbReference type="InterPro" id="IPR032675">
    <property type="entry name" value="LRR_dom_sf"/>
</dbReference>
<dbReference type="InterPro" id="IPR044974">
    <property type="entry name" value="Disease_R_plants"/>
</dbReference>
<keyword evidence="1" id="KW-0611">Plant defense</keyword>
<feature type="domain" description="Disease resistance protein winged helix" evidence="3">
    <location>
        <begin position="125"/>
        <end position="192"/>
    </location>
</feature>
<evidence type="ECO:0000256" key="1">
    <source>
        <dbReference type="ARBA" id="ARBA00022821"/>
    </source>
</evidence>
<feature type="region of interest" description="Disordered" evidence="2">
    <location>
        <begin position="1"/>
        <end position="41"/>
    </location>
</feature>
<evidence type="ECO:0000259" key="3">
    <source>
        <dbReference type="Pfam" id="PF23559"/>
    </source>
</evidence>
<protein>
    <recommendedName>
        <fullName evidence="3">Disease resistance protein winged helix domain-containing protein</fullName>
    </recommendedName>
</protein>
<dbReference type="PANTHER" id="PTHR23155:SF1233">
    <property type="entry name" value="DISEASE RESISTANCE PROTEIN RGA4"/>
    <property type="match status" value="1"/>
</dbReference>
<accession>A0A811QGL8</accession>
<name>A0A811QGL8_9POAL</name>
<sequence>MEQREEESIEGTNRQRTIRKHQLEPQIDGESEGGTNRWGESAVAAEEAQIDGAGAAGQRQHATTVYSRYFIVIDDMRSDQWSTIKSAFHRDNGDDTLDRMHQVLIHDYTSLPSHALKACFLYFAMFPSDHPVRAKRLKRQWLAEGFVRPTNLCTNLAAENFEKLLDQHIIKPIDVSNNTIVKTCKTYGMMHEYITLKSLYENFVTLFDGGELQPKNARRVSLRHNTITDGATLNIDLSLVRSLIVFGEAGFLVDESDGFAELMGHMKKLRKVKIWCESSATNSKLTTLQKAIQEFIHDDKDASNDPRSLSLHLDGCSEDFRKELKAPCYLRSLKLQGRLLELPGFVMALRRLRELCLQSTKLTAGLLSDLINLKPLQYLKLIADELEEMTIKNKALPRLLCLCFVLQNPTFPKIKKAPCHFLYLFSCFIKIWMASLESRLKVSHD</sequence>
<dbReference type="AlphaFoldDB" id="A0A811QGL8"/>
<evidence type="ECO:0000313" key="5">
    <source>
        <dbReference type="Proteomes" id="UP000604825"/>
    </source>
</evidence>